<evidence type="ECO:0000313" key="4">
    <source>
        <dbReference type="Proteomes" id="UP001149822"/>
    </source>
</evidence>
<dbReference type="SMART" id="SM01040">
    <property type="entry name" value="Bro-N"/>
    <property type="match status" value="1"/>
</dbReference>
<keyword evidence="4" id="KW-1185">Reference proteome</keyword>
<gene>
    <name evidence="3" type="ORF">OU682_04625</name>
</gene>
<sequence>MSSATASANFKPPPDQASPTFAHISDRDGNPWFAVADICRVLGISNTSDATNYLDQTEVNRLKLTAGRGPSNLIISESGLYKLVLRSDKAEAKPFQDWVTKVVLPAIRKDGAYVAGEEKVATGEMSEDEFILRAVIHDAAQEHAVFCGISFEKPQDDVPGQVRAMGQLFEKSPFKINGLDKEFDNHPHMRETPMIATSDELNTSRPSSPSQFTFRWP</sequence>
<name>A0ABT4J1C9_9RHOB</name>
<dbReference type="PANTHER" id="PTHR36180">
    <property type="entry name" value="DNA-BINDING PROTEIN-RELATED-RELATED"/>
    <property type="match status" value="1"/>
</dbReference>
<dbReference type="InterPro" id="IPR003497">
    <property type="entry name" value="BRO_N_domain"/>
</dbReference>
<dbReference type="Proteomes" id="UP001149822">
    <property type="component" value="Unassembled WGS sequence"/>
</dbReference>
<dbReference type="RefSeq" id="WP_268940889.1">
    <property type="nucleotide sequence ID" value="NZ_JAPTYD010000003.1"/>
</dbReference>
<proteinExistence type="predicted"/>
<dbReference type="PROSITE" id="PS51750">
    <property type="entry name" value="BRO_N"/>
    <property type="match status" value="1"/>
</dbReference>
<accession>A0ABT4J1C9</accession>
<reference evidence="3" key="1">
    <citation type="submission" date="2022-12" db="EMBL/GenBank/DDBJ databases">
        <title>Paracoccus sp. EF6 isolated from a lake water.</title>
        <authorList>
            <person name="Liu H."/>
        </authorList>
    </citation>
    <scope>NUCLEOTIDE SEQUENCE</scope>
    <source>
        <strain evidence="3">EF6</strain>
    </source>
</reference>
<evidence type="ECO:0000313" key="3">
    <source>
        <dbReference type="EMBL" id="MCZ0960901.1"/>
    </source>
</evidence>
<evidence type="ECO:0000256" key="1">
    <source>
        <dbReference type="SAM" id="MobiDB-lite"/>
    </source>
</evidence>
<protein>
    <submittedName>
        <fullName evidence="3">BRO family protein</fullName>
    </submittedName>
</protein>
<dbReference type="EMBL" id="JAPTYD010000003">
    <property type="protein sequence ID" value="MCZ0960901.1"/>
    <property type="molecule type" value="Genomic_DNA"/>
</dbReference>
<comment type="caution">
    <text evidence="3">The sequence shown here is derived from an EMBL/GenBank/DDBJ whole genome shotgun (WGS) entry which is preliminary data.</text>
</comment>
<dbReference type="Pfam" id="PF02498">
    <property type="entry name" value="Bro-N"/>
    <property type="match status" value="1"/>
</dbReference>
<dbReference type="PANTHER" id="PTHR36180:SF2">
    <property type="entry name" value="BRO FAMILY PROTEIN"/>
    <property type="match status" value="1"/>
</dbReference>
<evidence type="ECO:0000259" key="2">
    <source>
        <dbReference type="PROSITE" id="PS51750"/>
    </source>
</evidence>
<feature type="compositionally biased region" description="Polar residues" evidence="1">
    <location>
        <begin position="199"/>
        <end position="217"/>
    </location>
</feature>
<organism evidence="3 4">
    <name type="scientific">Paracoccus benzoatiresistens</name>
    <dbReference type="NCBI Taxonomy" id="2997341"/>
    <lineage>
        <taxon>Bacteria</taxon>
        <taxon>Pseudomonadati</taxon>
        <taxon>Pseudomonadota</taxon>
        <taxon>Alphaproteobacteria</taxon>
        <taxon>Rhodobacterales</taxon>
        <taxon>Paracoccaceae</taxon>
        <taxon>Paracoccus</taxon>
    </lineage>
</organism>
<feature type="region of interest" description="Disordered" evidence="1">
    <location>
        <begin position="1"/>
        <end position="23"/>
    </location>
</feature>
<feature type="domain" description="Bro-N" evidence="2">
    <location>
        <begin position="21"/>
        <end position="111"/>
    </location>
</feature>
<feature type="region of interest" description="Disordered" evidence="1">
    <location>
        <begin position="198"/>
        <end position="217"/>
    </location>
</feature>